<dbReference type="Pfam" id="PF00027">
    <property type="entry name" value="cNMP_binding"/>
    <property type="match status" value="1"/>
</dbReference>
<name>A0A1N6CMH3_9SPHN</name>
<evidence type="ECO:0000313" key="5">
    <source>
        <dbReference type="EMBL" id="SIN59686.1"/>
    </source>
</evidence>
<dbReference type="Gene3D" id="2.60.120.10">
    <property type="entry name" value="Jelly Rolls"/>
    <property type="match status" value="1"/>
</dbReference>
<proteinExistence type="predicted"/>
<dbReference type="InterPro" id="IPR018821">
    <property type="entry name" value="DUF294_put_nucleoTrafse_sb-bd"/>
</dbReference>
<feature type="domain" description="CBS" evidence="4">
    <location>
        <begin position="225"/>
        <end position="285"/>
    </location>
</feature>
<reference evidence="6" key="1">
    <citation type="submission" date="2016-11" db="EMBL/GenBank/DDBJ databases">
        <authorList>
            <person name="Varghese N."/>
            <person name="Submissions S."/>
        </authorList>
    </citation>
    <scope>NUCLEOTIDE SEQUENCE [LARGE SCALE GENOMIC DNA]</scope>
    <source>
        <strain evidence="6">DSM 22363</strain>
    </source>
</reference>
<evidence type="ECO:0000313" key="6">
    <source>
        <dbReference type="Proteomes" id="UP000185192"/>
    </source>
</evidence>
<dbReference type="SUPFAM" id="SSF81301">
    <property type="entry name" value="Nucleotidyltransferase"/>
    <property type="match status" value="1"/>
</dbReference>
<dbReference type="PANTHER" id="PTHR43080">
    <property type="entry name" value="CBS DOMAIN-CONTAINING PROTEIN CBSX3, MITOCHONDRIAL"/>
    <property type="match status" value="1"/>
</dbReference>
<keyword evidence="1 2" id="KW-0129">CBS domain</keyword>
<dbReference type="Pfam" id="PF10335">
    <property type="entry name" value="DUF294_C"/>
    <property type="match status" value="1"/>
</dbReference>
<dbReference type="SMART" id="SM00100">
    <property type="entry name" value="cNMP"/>
    <property type="match status" value="1"/>
</dbReference>
<dbReference type="InterPro" id="IPR043519">
    <property type="entry name" value="NT_sf"/>
</dbReference>
<feature type="domain" description="CBS" evidence="4">
    <location>
        <begin position="160"/>
        <end position="219"/>
    </location>
</feature>
<dbReference type="Proteomes" id="UP000185192">
    <property type="component" value="Unassembled WGS sequence"/>
</dbReference>
<dbReference type="SUPFAM" id="SSF51206">
    <property type="entry name" value="cAMP-binding domain-like"/>
    <property type="match status" value="1"/>
</dbReference>
<dbReference type="STRING" id="1123272.SAMN02745824_0218"/>
<dbReference type="InterPro" id="IPR000595">
    <property type="entry name" value="cNMP-bd_dom"/>
</dbReference>
<accession>A0A1N6CMH3</accession>
<dbReference type="InterPro" id="IPR051257">
    <property type="entry name" value="Diverse_CBS-Domain"/>
</dbReference>
<dbReference type="InterPro" id="IPR046342">
    <property type="entry name" value="CBS_dom_sf"/>
</dbReference>
<dbReference type="PROSITE" id="PS50042">
    <property type="entry name" value="CNMP_BINDING_3"/>
    <property type="match status" value="1"/>
</dbReference>
<dbReference type="PROSITE" id="PS51371">
    <property type="entry name" value="CBS"/>
    <property type="match status" value="2"/>
</dbReference>
<dbReference type="CDD" id="cd05401">
    <property type="entry name" value="NT_GlnE_GlnD_like"/>
    <property type="match status" value="1"/>
</dbReference>
<evidence type="ECO:0000259" key="3">
    <source>
        <dbReference type="PROSITE" id="PS50042"/>
    </source>
</evidence>
<dbReference type="RefSeq" id="WP_074203325.1">
    <property type="nucleotide sequence ID" value="NZ_FSQW01000001.1"/>
</dbReference>
<dbReference type="InterPro" id="IPR018490">
    <property type="entry name" value="cNMP-bd_dom_sf"/>
</dbReference>
<dbReference type="OrthoDB" id="9762536at2"/>
<dbReference type="SMART" id="SM00116">
    <property type="entry name" value="CBS"/>
    <property type="match status" value="2"/>
</dbReference>
<dbReference type="Gene3D" id="3.10.580.10">
    <property type="entry name" value="CBS-domain"/>
    <property type="match status" value="1"/>
</dbReference>
<dbReference type="Pfam" id="PF03445">
    <property type="entry name" value="DUF294"/>
    <property type="match status" value="1"/>
</dbReference>
<dbReference type="InterPro" id="IPR000644">
    <property type="entry name" value="CBS_dom"/>
</dbReference>
<evidence type="ECO:0000256" key="2">
    <source>
        <dbReference type="PROSITE-ProRule" id="PRU00703"/>
    </source>
</evidence>
<dbReference type="CDD" id="cd04587">
    <property type="entry name" value="CBS_pair_CAP-ED_NT_Pol-beta-like_DUF294_assoc"/>
    <property type="match status" value="1"/>
</dbReference>
<dbReference type="GO" id="GO:0008773">
    <property type="term" value="F:[protein-PII] uridylyltransferase activity"/>
    <property type="evidence" value="ECO:0007669"/>
    <property type="project" value="InterPro"/>
</dbReference>
<evidence type="ECO:0000256" key="1">
    <source>
        <dbReference type="ARBA" id="ARBA00023122"/>
    </source>
</evidence>
<dbReference type="EMBL" id="FSQW01000001">
    <property type="protein sequence ID" value="SIN59686.1"/>
    <property type="molecule type" value="Genomic_DNA"/>
</dbReference>
<dbReference type="Pfam" id="PF00571">
    <property type="entry name" value="CBS"/>
    <property type="match status" value="2"/>
</dbReference>
<dbReference type="CDD" id="cd00038">
    <property type="entry name" value="CAP_ED"/>
    <property type="match status" value="1"/>
</dbReference>
<dbReference type="InterPro" id="IPR014710">
    <property type="entry name" value="RmlC-like_jellyroll"/>
</dbReference>
<organism evidence="5 6">
    <name type="scientific">Parasphingorhabdus marina DSM 22363</name>
    <dbReference type="NCBI Taxonomy" id="1123272"/>
    <lineage>
        <taxon>Bacteria</taxon>
        <taxon>Pseudomonadati</taxon>
        <taxon>Pseudomonadota</taxon>
        <taxon>Alphaproteobacteria</taxon>
        <taxon>Sphingomonadales</taxon>
        <taxon>Sphingomonadaceae</taxon>
        <taxon>Parasphingorhabdus</taxon>
    </lineage>
</organism>
<sequence>MEIEEILAFLQRFNPFRDLPAEVLGRISRQIEIRYFRTGTTIIEADEDNAHFNIVRSGAVELRIGGTELSHRLGEGLCFGYPSLLRGSRTRNQVIALEDSLIYRLGKQDFLALHEKHPVFRDFFQADETQRLRKAVESLRNARDGNGGHPMLAVPVRDLLRRKSVTFGSPQMTIGECAGLMAEADVSTLPICENTRLVGIVTDKDLRRRALARQMPHDRPISDIMTADPITLPEREQALSAKLIMSRHNIHHLPVVGDTDAIIGVLSANDLLTRLGMNALHVVAEISEAVSPEAVAQAAQKLDQVIVYLVDSGVDADHLARFVSAIGEAAHKRLLQLAEAELGPPPVPYALVVFGSLARQEQAGGSDQDNGFVLDDSYDPDAHGAYFAQLAQRLCDGLNSAGYVYCPGDIMATNDRWRQPLSVWKKCYRDWIDNPDPDNILNTTIFFDMRAIAGASELVADLRSEVLQWSSANRIFLSFVGRAAAKTRVPLGFFRNFLLEHDEQEGDVLDLKHQAIAPIIDIGRVHALAADLEQVSTVERLQKAADTPHLSESGAADLLDCFEFVRDTRFRHQARQIRAGQKPTSNLDPKTLSGFEREHLKDAFKVIKTHLDSISRSHAGGIS</sequence>
<dbReference type="AlphaFoldDB" id="A0A1N6CMH3"/>
<feature type="domain" description="Cyclic nucleotide-binding" evidence="3">
    <location>
        <begin position="15"/>
        <end position="113"/>
    </location>
</feature>
<evidence type="ECO:0000259" key="4">
    <source>
        <dbReference type="PROSITE" id="PS51371"/>
    </source>
</evidence>
<keyword evidence="6" id="KW-1185">Reference proteome</keyword>
<gene>
    <name evidence="5" type="ORF">SAMN02745824_0218</name>
</gene>
<dbReference type="InterPro" id="IPR005105">
    <property type="entry name" value="GlnD_Uridyltrans_N"/>
</dbReference>
<dbReference type="SUPFAM" id="SSF54631">
    <property type="entry name" value="CBS-domain pair"/>
    <property type="match status" value="1"/>
</dbReference>
<dbReference type="PANTHER" id="PTHR43080:SF2">
    <property type="entry name" value="CBS DOMAIN-CONTAINING PROTEIN"/>
    <property type="match status" value="1"/>
</dbReference>
<protein>
    <submittedName>
        <fullName evidence="5">CBS domain-containing protein</fullName>
    </submittedName>
</protein>